<keyword evidence="1" id="KW-1133">Transmembrane helix</keyword>
<reference evidence="2" key="1">
    <citation type="journal article" date="2014" name="Int. J. Syst. Evol. Microbiol.">
        <title>Complete genome sequence of Corynebacterium casei LMG S-19264T (=DSM 44701T), isolated from a smear-ripened cheese.</title>
        <authorList>
            <consortium name="US DOE Joint Genome Institute (JGI-PGF)"/>
            <person name="Walter F."/>
            <person name="Albersmeier A."/>
            <person name="Kalinowski J."/>
            <person name="Ruckert C."/>
        </authorList>
    </citation>
    <scope>NUCLEOTIDE SEQUENCE</scope>
    <source>
        <strain evidence="2">JCM 4784</strain>
    </source>
</reference>
<accession>A0A918ZS28</accession>
<protein>
    <recommendedName>
        <fullName evidence="4">DUF3592 domain-containing protein</fullName>
    </recommendedName>
</protein>
<keyword evidence="1" id="KW-0812">Transmembrane</keyword>
<gene>
    <name evidence="2" type="ORF">GCM10018785_40740</name>
</gene>
<proteinExistence type="predicted"/>
<keyword evidence="1" id="KW-0472">Membrane</keyword>
<comment type="caution">
    <text evidence="2">The sequence shown here is derived from an EMBL/GenBank/DDBJ whole genome shotgun (WGS) entry which is preliminary data.</text>
</comment>
<dbReference type="EMBL" id="BNBT01000062">
    <property type="protein sequence ID" value="GHE67999.1"/>
    <property type="molecule type" value="Genomic_DNA"/>
</dbReference>
<feature type="transmembrane region" description="Helical" evidence="1">
    <location>
        <begin position="6"/>
        <end position="24"/>
    </location>
</feature>
<evidence type="ECO:0000313" key="3">
    <source>
        <dbReference type="Proteomes" id="UP000608024"/>
    </source>
</evidence>
<sequence>MVVLASFTALGGLVALLAGAYGLWRTRRITEAGALAEALVKAVRQGADRPTLQFETADGRVVEVGSPVPGTRRRPLRAGQRVPIAYDADDPRDVVVLGSERRGLDRAFVAAGAGLVVLGLALALTA</sequence>
<organism evidence="2 3">
    <name type="scientific">Streptomyces longispororuber</name>
    <dbReference type="NCBI Taxonomy" id="68230"/>
    <lineage>
        <taxon>Bacteria</taxon>
        <taxon>Bacillati</taxon>
        <taxon>Actinomycetota</taxon>
        <taxon>Actinomycetes</taxon>
        <taxon>Kitasatosporales</taxon>
        <taxon>Streptomycetaceae</taxon>
        <taxon>Streptomyces</taxon>
    </lineage>
</organism>
<evidence type="ECO:0008006" key="4">
    <source>
        <dbReference type="Google" id="ProtNLM"/>
    </source>
</evidence>
<dbReference type="AlphaFoldDB" id="A0A918ZS28"/>
<name>A0A918ZS28_9ACTN</name>
<evidence type="ECO:0000313" key="2">
    <source>
        <dbReference type="EMBL" id="GHE67999.1"/>
    </source>
</evidence>
<evidence type="ECO:0000256" key="1">
    <source>
        <dbReference type="SAM" id="Phobius"/>
    </source>
</evidence>
<keyword evidence="3" id="KW-1185">Reference proteome</keyword>
<reference evidence="2" key="2">
    <citation type="submission" date="2020-09" db="EMBL/GenBank/DDBJ databases">
        <authorList>
            <person name="Sun Q."/>
            <person name="Ohkuma M."/>
        </authorList>
    </citation>
    <scope>NUCLEOTIDE SEQUENCE</scope>
    <source>
        <strain evidence="2">JCM 4784</strain>
    </source>
</reference>
<feature type="transmembrane region" description="Helical" evidence="1">
    <location>
        <begin position="107"/>
        <end position="125"/>
    </location>
</feature>
<dbReference type="Proteomes" id="UP000608024">
    <property type="component" value="Unassembled WGS sequence"/>
</dbReference>
<dbReference type="RefSeq" id="WP_190137426.1">
    <property type="nucleotide sequence ID" value="NZ_BNBT01000062.1"/>
</dbReference>